<comment type="caution">
    <text evidence="3">The sequence shown here is derived from an EMBL/GenBank/DDBJ whole genome shotgun (WGS) entry which is preliminary data.</text>
</comment>
<evidence type="ECO:0000259" key="2">
    <source>
        <dbReference type="Pfam" id="PF19808"/>
    </source>
</evidence>
<feature type="domain" description="DUF6291" evidence="2">
    <location>
        <begin position="7"/>
        <end position="86"/>
    </location>
</feature>
<evidence type="ECO:0000313" key="3">
    <source>
        <dbReference type="EMBL" id="GJN63469.1"/>
    </source>
</evidence>
<feature type="compositionally biased region" description="Basic and acidic residues" evidence="1">
    <location>
        <begin position="298"/>
        <end position="309"/>
    </location>
</feature>
<proteinExistence type="predicted"/>
<accession>A0AA37IWC9</accession>
<gene>
    <name evidence="3" type="ORF">JCM17207_00940</name>
</gene>
<dbReference type="Proteomes" id="UP001055185">
    <property type="component" value="Unassembled WGS sequence"/>
</dbReference>
<feature type="compositionally biased region" description="Basic and acidic residues" evidence="1">
    <location>
        <begin position="68"/>
        <end position="90"/>
    </location>
</feature>
<dbReference type="Pfam" id="PF19808">
    <property type="entry name" value="DUF6291"/>
    <property type="match status" value="1"/>
</dbReference>
<reference evidence="3" key="1">
    <citation type="journal article" date="2022" name="Int. J. Syst. Evol. Microbiol.">
        <title>Genome-based, phenotypic and chemotaxonomic classification of Faecalibacterium strains: proposal of three novel species Faecalibacterium duncaniae sp. nov., Faecalibacterium hattorii sp. nov. and Faecalibacterium gallinarum sp. nov. .</title>
        <authorList>
            <person name="Sakamoto M."/>
            <person name="Sakurai N."/>
            <person name="Tanno H."/>
            <person name="Iino T."/>
            <person name="Ohkuma M."/>
            <person name="Endo A."/>
        </authorList>
    </citation>
    <scope>NUCLEOTIDE SEQUENCE</scope>
    <source>
        <strain evidence="3">JCM 17207</strain>
    </source>
</reference>
<dbReference type="EMBL" id="BQKV01000003">
    <property type="protein sequence ID" value="GJN63469.1"/>
    <property type="molecule type" value="Genomic_DNA"/>
</dbReference>
<feature type="compositionally biased region" description="Pro residues" evidence="1">
    <location>
        <begin position="131"/>
        <end position="143"/>
    </location>
</feature>
<name>A0AA37IWC9_9FIRM</name>
<sequence>MPQEKQSFILYCDARRHIGMMSDAQAGQLFRLLLDFAAEGRSPAPAEIGDGLVAMAFSFLSAQIGRDQEKYRQTCEKRREAGRKGAEVTNRKRWGSPDPTGEAGRQKSAKSPEHDPDPVPESVPDPHPEPVPESEPDPHPGPAPEAGEERTTRRTPEFFPGEGTGPDPAEPMATLDSCLAFLKAAPETPEALWARLGLGEGALPALTQLLAESRAKGIEEGVLAEVIRRTAEHQPKAPLAYLRSSLDQCAARGCKTLDQFQAAHSGSGRGLRVDRATPSGHDFLADAATRPFRRKRRDAAAEPVYEKLP</sequence>
<dbReference type="AlphaFoldDB" id="A0AA37IWC9"/>
<feature type="region of interest" description="Disordered" evidence="1">
    <location>
        <begin position="68"/>
        <end position="172"/>
    </location>
</feature>
<evidence type="ECO:0000313" key="4">
    <source>
        <dbReference type="Proteomes" id="UP001055185"/>
    </source>
</evidence>
<dbReference type="RefSeq" id="WP_238315494.1">
    <property type="nucleotide sequence ID" value="NZ_BQKV01000003.1"/>
</dbReference>
<organism evidence="3 4">
    <name type="scientific">Faecalibacterium gallinarum</name>
    <dbReference type="NCBI Taxonomy" id="2903556"/>
    <lineage>
        <taxon>Bacteria</taxon>
        <taxon>Bacillati</taxon>
        <taxon>Bacillota</taxon>
        <taxon>Clostridia</taxon>
        <taxon>Eubacteriales</taxon>
        <taxon>Oscillospiraceae</taxon>
        <taxon>Faecalibacterium</taxon>
    </lineage>
</organism>
<feature type="compositionally biased region" description="Basic and acidic residues" evidence="1">
    <location>
        <begin position="147"/>
        <end position="156"/>
    </location>
</feature>
<evidence type="ECO:0000256" key="1">
    <source>
        <dbReference type="SAM" id="MobiDB-lite"/>
    </source>
</evidence>
<dbReference type="InterPro" id="IPR046258">
    <property type="entry name" value="DUF6291"/>
</dbReference>
<feature type="region of interest" description="Disordered" evidence="1">
    <location>
        <begin position="266"/>
        <end position="309"/>
    </location>
</feature>
<keyword evidence="4" id="KW-1185">Reference proteome</keyword>
<protein>
    <recommendedName>
        <fullName evidence="2">DUF6291 domain-containing protein</fullName>
    </recommendedName>
</protein>